<evidence type="ECO:0000256" key="4">
    <source>
        <dbReference type="SAM" id="MobiDB-lite"/>
    </source>
</evidence>
<protein>
    <recommendedName>
        <fullName evidence="1">diguanylate cyclase</fullName>
        <ecNumber evidence="1">2.7.7.65</ecNumber>
    </recommendedName>
</protein>
<dbReference type="NCBIfam" id="TIGR00254">
    <property type="entry name" value="GGDEF"/>
    <property type="match status" value="1"/>
</dbReference>
<evidence type="ECO:0000259" key="5">
    <source>
        <dbReference type="PROSITE" id="PS50887"/>
    </source>
</evidence>
<dbReference type="Gene3D" id="3.30.70.270">
    <property type="match status" value="1"/>
</dbReference>
<comment type="catalytic activity">
    <reaction evidence="2">
        <text>2 GTP = 3',3'-c-di-GMP + 2 diphosphate</text>
        <dbReference type="Rhea" id="RHEA:24898"/>
        <dbReference type="ChEBI" id="CHEBI:33019"/>
        <dbReference type="ChEBI" id="CHEBI:37565"/>
        <dbReference type="ChEBI" id="CHEBI:58805"/>
        <dbReference type="EC" id="2.7.7.65"/>
    </reaction>
</comment>
<sequence>MAEITQPSEIAREALRRLATRRIPPTPDNYRTLYHEIAGSAAGEEFPERALKAMAGRLPRATPEQARFAQQLEAAIAAKDWASLTAAMLAVLKAFEAEPLDWAELIDELLGQMERRHASLTPARKREAVGHILESAGADPANLFERMQSLLRSWSKSGAEPAAPAGDMPPSAESAAAPRDAGATDMRLPSDELRELIAQLVESSVAMLLIDTPELAEEATALAASVRQARDAATFALLAKRLKQFNYRLHFVAEDQAELKAALQKLLHLVIENISELVEDDKWVQGQIGMVLELFGQPLNIRSLDDVGQRLKEVIYRQSTLKKNLNEAKERLKVMLAGFVDHLASFSESTSGYHDKIEKCAEKISSANDLAELNDVIEEVMRETRLIQLDAQRSRDDLNALKARVGEAEQEVARLQNELAETSEMVRHDQLTGALNRKGLEETLERELARARRRQTPLCLSLLDVDNFKRLNDTYGHQTGDDALVHLARVIRETMRPHDTLARYGGEEFLIILPDTHLPDAVSALTRLQRELTKRFFLHKNEKLLITFSAGVTAFRADEPRQETIARADAAMYQAKKSGKNRVVAAD</sequence>
<dbReference type="CDD" id="cd01949">
    <property type="entry name" value="GGDEF"/>
    <property type="match status" value="1"/>
</dbReference>
<evidence type="ECO:0000313" key="7">
    <source>
        <dbReference type="Proteomes" id="UP000662914"/>
    </source>
</evidence>
<dbReference type="GO" id="GO:0052621">
    <property type="term" value="F:diguanylate cyclase activity"/>
    <property type="evidence" value="ECO:0007669"/>
    <property type="project" value="UniProtKB-EC"/>
</dbReference>
<dbReference type="SMART" id="SM00267">
    <property type="entry name" value="GGDEF"/>
    <property type="match status" value="1"/>
</dbReference>
<reference evidence="6" key="1">
    <citation type="journal article" name="DNA Res.">
        <title>The physiological potential of anammox bacteria as revealed by their core genome structure.</title>
        <authorList>
            <person name="Okubo T."/>
            <person name="Toyoda A."/>
            <person name="Fukuhara K."/>
            <person name="Uchiyama I."/>
            <person name="Harigaya Y."/>
            <person name="Kuroiwa M."/>
            <person name="Suzuki T."/>
            <person name="Murakami Y."/>
            <person name="Suwa Y."/>
            <person name="Takami H."/>
        </authorList>
    </citation>
    <scope>NUCLEOTIDE SEQUENCE</scope>
    <source>
        <strain evidence="6">317325-3</strain>
    </source>
</reference>
<feature type="domain" description="GGDEF" evidence="5">
    <location>
        <begin position="456"/>
        <end position="587"/>
    </location>
</feature>
<dbReference type="InterPro" id="IPR000160">
    <property type="entry name" value="GGDEF_dom"/>
</dbReference>
<dbReference type="Proteomes" id="UP000662914">
    <property type="component" value="Chromosome"/>
</dbReference>
<dbReference type="PROSITE" id="PS50887">
    <property type="entry name" value="GGDEF"/>
    <property type="match status" value="1"/>
</dbReference>
<dbReference type="AlphaFoldDB" id="A0A809RYG3"/>
<dbReference type="EMBL" id="AP021857">
    <property type="protein sequence ID" value="BBO21387.1"/>
    <property type="molecule type" value="Genomic_DNA"/>
</dbReference>
<dbReference type="KEGG" id="ddz:DSYM_20860"/>
<gene>
    <name evidence="6" type="ORF">DSYM_20860</name>
</gene>
<evidence type="ECO:0000313" key="6">
    <source>
        <dbReference type="EMBL" id="BBO21387.1"/>
    </source>
</evidence>
<dbReference type="EC" id="2.7.7.65" evidence="1"/>
<organism evidence="6 7">
    <name type="scientific">Candidatus Desulfobacillus denitrificans</name>
    <dbReference type="NCBI Taxonomy" id="2608985"/>
    <lineage>
        <taxon>Bacteria</taxon>
        <taxon>Pseudomonadati</taxon>
        <taxon>Pseudomonadota</taxon>
        <taxon>Betaproteobacteria</taxon>
        <taxon>Candidatus Desulfobacillus</taxon>
    </lineage>
</organism>
<evidence type="ECO:0000256" key="3">
    <source>
        <dbReference type="SAM" id="Coils"/>
    </source>
</evidence>
<feature type="region of interest" description="Disordered" evidence="4">
    <location>
        <begin position="155"/>
        <end position="185"/>
    </location>
</feature>
<dbReference type="InterPro" id="IPR029787">
    <property type="entry name" value="Nucleotide_cyclase"/>
</dbReference>
<keyword evidence="3" id="KW-0175">Coiled coil</keyword>
<dbReference type="FunFam" id="3.30.70.270:FF:000001">
    <property type="entry name" value="Diguanylate cyclase domain protein"/>
    <property type="match status" value="1"/>
</dbReference>
<dbReference type="Pfam" id="PF00990">
    <property type="entry name" value="GGDEF"/>
    <property type="match status" value="1"/>
</dbReference>
<accession>A0A809RYG3</accession>
<evidence type="ECO:0000256" key="2">
    <source>
        <dbReference type="ARBA" id="ARBA00034247"/>
    </source>
</evidence>
<dbReference type="PANTHER" id="PTHR45138">
    <property type="entry name" value="REGULATORY COMPONENTS OF SENSORY TRANSDUCTION SYSTEM"/>
    <property type="match status" value="1"/>
</dbReference>
<feature type="coiled-coil region" evidence="3">
    <location>
        <begin position="391"/>
        <end position="425"/>
    </location>
</feature>
<dbReference type="PANTHER" id="PTHR45138:SF9">
    <property type="entry name" value="DIGUANYLATE CYCLASE DGCM-RELATED"/>
    <property type="match status" value="1"/>
</dbReference>
<dbReference type="SUPFAM" id="SSF55073">
    <property type="entry name" value="Nucleotide cyclase"/>
    <property type="match status" value="1"/>
</dbReference>
<dbReference type="InterPro" id="IPR050469">
    <property type="entry name" value="Diguanylate_Cyclase"/>
</dbReference>
<evidence type="ECO:0000256" key="1">
    <source>
        <dbReference type="ARBA" id="ARBA00012528"/>
    </source>
</evidence>
<proteinExistence type="predicted"/>
<dbReference type="InterPro" id="IPR043128">
    <property type="entry name" value="Rev_trsase/Diguanyl_cyclase"/>
</dbReference>
<name>A0A809RYG3_9PROT</name>